<gene>
    <name evidence="2" type="ORF">F1188_00480</name>
</gene>
<proteinExistence type="predicted"/>
<keyword evidence="1" id="KW-0812">Transmembrane</keyword>
<organism evidence="2 3">
    <name type="scientific">Roseospira marina</name>
    <dbReference type="NCBI Taxonomy" id="140057"/>
    <lineage>
        <taxon>Bacteria</taxon>
        <taxon>Pseudomonadati</taxon>
        <taxon>Pseudomonadota</taxon>
        <taxon>Alphaproteobacteria</taxon>
        <taxon>Rhodospirillales</taxon>
        <taxon>Rhodospirillaceae</taxon>
        <taxon>Roseospira</taxon>
    </lineage>
</organism>
<feature type="transmembrane region" description="Helical" evidence="1">
    <location>
        <begin position="12"/>
        <end position="32"/>
    </location>
</feature>
<name>A0A5M6IG36_9PROT</name>
<keyword evidence="1" id="KW-0472">Membrane</keyword>
<dbReference type="EMBL" id="VWPJ01000001">
    <property type="protein sequence ID" value="KAA5607281.1"/>
    <property type="molecule type" value="Genomic_DNA"/>
</dbReference>
<evidence type="ECO:0000313" key="2">
    <source>
        <dbReference type="EMBL" id="KAA5607281.1"/>
    </source>
</evidence>
<dbReference type="AlphaFoldDB" id="A0A5M6IG36"/>
<protein>
    <submittedName>
        <fullName evidence="2">Uncharacterized protein</fullName>
    </submittedName>
</protein>
<accession>A0A5M6IG36</accession>
<sequence length="151" mass="16140">MMKGRTAPRSLVLGVGLVAALVVGLLTVKVIWTNEDSRVDDRPAHVPTDALWVGGADGGVYMLLQRVDSDPVGWMRGCIFFETTPSLEYQGAFEASGGGAVSLVDDPPTAWDGDTIHLESGRTLSARTPFTPNWDATGPERCDLSVVKVPE</sequence>
<reference evidence="2 3" key="1">
    <citation type="submission" date="2019-09" db="EMBL/GenBank/DDBJ databases">
        <title>Genome sequence of Roseospira marina, one of the more divergent members of the non-sulfur purple photosynthetic bacterial family, the Rhodospirillaceae.</title>
        <authorList>
            <person name="Meyer T."/>
            <person name="Kyndt J."/>
        </authorList>
    </citation>
    <scope>NUCLEOTIDE SEQUENCE [LARGE SCALE GENOMIC DNA]</scope>
    <source>
        <strain evidence="2 3">DSM 15113</strain>
    </source>
</reference>
<keyword evidence="1" id="KW-1133">Transmembrane helix</keyword>
<evidence type="ECO:0000256" key="1">
    <source>
        <dbReference type="SAM" id="Phobius"/>
    </source>
</evidence>
<keyword evidence="3" id="KW-1185">Reference proteome</keyword>
<dbReference type="RefSeq" id="WP_150060419.1">
    <property type="nucleotide sequence ID" value="NZ_JACHII010000001.1"/>
</dbReference>
<dbReference type="Proteomes" id="UP000324065">
    <property type="component" value="Unassembled WGS sequence"/>
</dbReference>
<dbReference type="OrthoDB" id="5297282at2"/>
<comment type="caution">
    <text evidence="2">The sequence shown here is derived from an EMBL/GenBank/DDBJ whole genome shotgun (WGS) entry which is preliminary data.</text>
</comment>
<evidence type="ECO:0000313" key="3">
    <source>
        <dbReference type="Proteomes" id="UP000324065"/>
    </source>
</evidence>